<evidence type="ECO:0000256" key="3">
    <source>
        <dbReference type="ARBA" id="ARBA00022553"/>
    </source>
</evidence>
<dbReference type="Pfam" id="PF02518">
    <property type="entry name" value="HATPase_c"/>
    <property type="match status" value="1"/>
</dbReference>
<dbReference type="PROSITE" id="PS50109">
    <property type="entry name" value="HIS_KIN"/>
    <property type="match status" value="1"/>
</dbReference>
<dbReference type="PANTHER" id="PTHR43065">
    <property type="entry name" value="SENSOR HISTIDINE KINASE"/>
    <property type="match status" value="1"/>
</dbReference>
<evidence type="ECO:0000259" key="10">
    <source>
        <dbReference type="PROSITE" id="PS50109"/>
    </source>
</evidence>
<keyword evidence="9" id="KW-1133">Transmembrane helix</keyword>
<keyword evidence="12" id="KW-1185">Reference proteome</keyword>
<keyword evidence="5" id="KW-0547">Nucleotide-binding</keyword>
<name>A0A1H7YPZ0_9BACT</name>
<keyword evidence="3" id="KW-0597">Phosphoprotein</keyword>
<evidence type="ECO:0000256" key="9">
    <source>
        <dbReference type="SAM" id="Phobius"/>
    </source>
</evidence>
<keyword evidence="4" id="KW-0808">Transferase</keyword>
<dbReference type="GO" id="GO:0004673">
    <property type="term" value="F:protein histidine kinase activity"/>
    <property type="evidence" value="ECO:0007669"/>
    <property type="project" value="UniProtKB-EC"/>
</dbReference>
<dbReference type="PANTHER" id="PTHR43065:SF10">
    <property type="entry name" value="PEROXIDE STRESS-ACTIVATED HISTIDINE KINASE MAK3"/>
    <property type="match status" value="1"/>
</dbReference>
<evidence type="ECO:0000313" key="11">
    <source>
        <dbReference type="EMBL" id="SEM48160.1"/>
    </source>
</evidence>
<keyword evidence="9" id="KW-0472">Membrane</keyword>
<keyword evidence="8" id="KW-0902">Two-component regulatory system</keyword>
<dbReference type="GO" id="GO:0005524">
    <property type="term" value="F:ATP binding"/>
    <property type="evidence" value="ECO:0007669"/>
    <property type="project" value="UniProtKB-KW"/>
</dbReference>
<protein>
    <recommendedName>
        <fullName evidence="2">histidine kinase</fullName>
        <ecNumber evidence="2">2.7.13.3</ecNumber>
    </recommendedName>
</protein>
<gene>
    <name evidence="11" type="ORF">SAMN04488505_104518</name>
</gene>
<evidence type="ECO:0000256" key="4">
    <source>
        <dbReference type="ARBA" id="ARBA00022679"/>
    </source>
</evidence>
<dbReference type="InterPro" id="IPR005467">
    <property type="entry name" value="His_kinase_dom"/>
</dbReference>
<dbReference type="SUPFAM" id="SSF55874">
    <property type="entry name" value="ATPase domain of HSP90 chaperone/DNA topoisomerase II/histidine kinase"/>
    <property type="match status" value="1"/>
</dbReference>
<sequence length="394" mass="44736">MDHGLKDLLTYAQMFKQYIGWKFVLVSMAVVIIVATIWFVSSLSQRIQEEETKKVATWVEANRELLQAPADANLNLAVEIVTTNTTIPLILTNETGDIIDSRNLDTVKGRNPRYLQDELAVFKKKHPPFIMEVDAKQKIYNYIYYGDSLILKQVRYYPYIQLLVVTLFIGVVLFALSTTNRATQNLVWVGLAKETAHQLGTPLSSMEAWLEILKENEANASMVTELGKDVDRLKLITDRFSKIGSVPKLEEKNVVAQIEHMTAYIRKRAPQKVQFTVHAKDTDMPAMISPPLFDWVVENLLKNALDAMEGKGAIDIYIDNHPTDITIDITDTGKGIPKPYYEKVFKPGFSTKKRGWGLGLSLAKRIIEEYHKGRLFVKASELGKGTTFRIILRK</sequence>
<dbReference type="STRING" id="573321.SAMN04488505_104518"/>
<organism evidence="11 12">
    <name type="scientific">Chitinophaga rupis</name>
    <dbReference type="NCBI Taxonomy" id="573321"/>
    <lineage>
        <taxon>Bacteria</taxon>
        <taxon>Pseudomonadati</taxon>
        <taxon>Bacteroidota</taxon>
        <taxon>Chitinophagia</taxon>
        <taxon>Chitinophagales</taxon>
        <taxon>Chitinophagaceae</taxon>
        <taxon>Chitinophaga</taxon>
    </lineage>
</organism>
<dbReference type="InterPro" id="IPR003594">
    <property type="entry name" value="HATPase_dom"/>
</dbReference>
<evidence type="ECO:0000256" key="6">
    <source>
        <dbReference type="ARBA" id="ARBA00022777"/>
    </source>
</evidence>
<evidence type="ECO:0000256" key="1">
    <source>
        <dbReference type="ARBA" id="ARBA00000085"/>
    </source>
</evidence>
<dbReference type="InterPro" id="IPR004358">
    <property type="entry name" value="Sig_transdc_His_kin-like_C"/>
</dbReference>
<dbReference type="SMART" id="SM00387">
    <property type="entry name" value="HATPase_c"/>
    <property type="match status" value="1"/>
</dbReference>
<comment type="catalytic activity">
    <reaction evidence="1">
        <text>ATP + protein L-histidine = ADP + protein N-phospho-L-histidine.</text>
        <dbReference type="EC" id="2.7.13.3"/>
    </reaction>
</comment>
<dbReference type="Proteomes" id="UP000198984">
    <property type="component" value="Unassembled WGS sequence"/>
</dbReference>
<dbReference type="EC" id="2.7.13.3" evidence="2"/>
<dbReference type="AlphaFoldDB" id="A0A1H7YPZ0"/>
<keyword evidence="7" id="KW-0067">ATP-binding</keyword>
<dbReference type="InterPro" id="IPR036890">
    <property type="entry name" value="HATPase_C_sf"/>
</dbReference>
<reference evidence="11 12" key="1">
    <citation type="submission" date="2016-10" db="EMBL/GenBank/DDBJ databases">
        <authorList>
            <person name="de Groot N.N."/>
        </authorList>
    </citation>
    <scope>NUCLEOTIDE SEQUENCE [LARGE SCALE GENOMIC DNA]</scope>
    <source>
        <strain evidence="11 12">DSM 21039</strain>
    </source>
</reference>
<dbReference type="GO" id="GO:0000160">
    <property type="term" value="P:phosphorelay signal transduction system"/>
    <property type="evidence" value="ECO:0007669"/>
    <property type="project" value="UniProtKB-KW"/>
</dbReference>
<proteinExistence type="predicted"/>
<evidence type="ECO:0000313" key="12">
    <source>
        <dbReference type="Proteomes" id="UP000198984"/>
    </source>
</evidence>
<evidence type="ECO:0000256" key="8">
    <source>
        <dbReference type="ARBA" id="ARBA00023012"/>
    </source>
</evidence>
<keyword evidence="6 11" id="KW-0418">Kinase</keyword>
<evidence type="ECO:0000256" key="7">
    <source>
        <dbReference type="ARBA" id="ARBA00022840"/>
    </source>
</evidence>
<feature type="domain" description="Histidine kinase" evidence="10">
    <location>
        <begin position="194"/>
        <end position="394"/>
    </location>
</feature>
<feature type="transmembrane region" description="Helical" evidence="9">
    <location>
        <begin position="20"/>
        <end position="40"/>
    </location>
</feature>
<dbReference type="PRINTS" id="PR00344">
    <property type="entry name" value="BCTRLSENSOR"/>
</dbReference>
<dbReference type="Gene3D" id="3.30.565.10">
    <property type="entry name" value="Histidine kinase-like ATPase, C-terminal domain"/>
    <property type="match status" value="1"/>
</dbReference>
<evidence type="ECO:0000256" key="5">
    <source>
        <dbReference type="ARBA" id="ARBA00022741"/>
    </source>
</evidence>
<evidence type="ECO:0000256" key="2">
    <source>
        <dbReference type="ARBA" id="ARBA00012438"/>
    </source>
</evidence>
<accession>A0A1H7YPZ0</accession>
<feature type="transmembrane region" description="Helical" evidence="9">
    <location>
        <begin position="156"/>
        <end position="176"/>
    </location>
</feature>
<dbReference type="EMBL" id="FOBB01000004">
    <property type="protein sequence ID" value="SEM48160.1"/>
    <property type="molecule type" value="Genomic_DNA"/>
</dbReference>
<keyword evidence="9" id="KW-0812">Transmembrane</keyword>